<name>A0ABQ1WKF8_9FLAO</name>
<proteinExistence type="predicted"/>
<evidence type="ECO:0000313" key="2">
    <source>
        <dbReference type="Proteomes" id="UP000605733"/>
    </source>
</evidence>
<sequence length="239" mass="27028">MVSIEYDFVGMKKILLLLVLLSLYACDEVLIEENKRIEVRGSLVFLDDAPVKGVEIFSIGSREARIGSNTDKILGKGHSDENGDFNFNSLDTYSHGLILAVNPLELDHDSRYASLYYYDPTGNHAPLYDLEEISLARRLEFQFNISNTSGVGDTLIYRLQYEQPVQNFVYEDGVFVAQPNEGANFISLREHRPDSDPVSLSLYIMEESEIIFTYGLGENPVEQIVVPVNAVNTSYDFEY</sequence>
<organism evidence="1 2">
    <name type="scientific">Christiangramia forsetii</name>
    <dbReference type="NCBI Taxonomy" id="411153"/>
    <lineage>
        <taxon>Bacteria</taxon>
        <taxon>Pseudomonadati</taxon>
        <taxon>Bacteroidota</taxon>
        <taxon>Flavobacteriia</taxon>
        <taxon>Flavobacteriales</taxon>
        <taxon>Flavobacteriaceae</taxon>
        <taxon>Christiangramia</taxon>
    </lineage>
</organism>
<dbReference type="EMBL" id="BMIX01000002">
    <property type="protein sequence ID" value="GGG30550.1"/>
    <property type="molecule type" value="Genomic_DNA"/>
</dbReference>
<protein>
    <recommendedName>
        <fullName evidence="3">Carboxypeptidase regulatory-like domain-containing protein</fullName>
    </recommendedName>
</protein>
<comment type="caution">
    <text evidence="1">The sequence shown here is derived from an EMBL/GenBank/DDBJ whole genome shotgun (WGS) entry which is preliminary data.</text>
</comment>
<accession>A0ABQ1WKF8</accession>
<gene>
    <name evidence="1" type="ORF">GCM10011532_12580</name>
</gene>
<keyword evidence="2" id="KW-1185">Reference proteome</keyword>
<reference evidence="2" key="1">
    <citation type="journal article" date="2019" name="Int. J. Syst. Evol. Microbiol.">
        <title>The Global Catalogue of Microorganisms (GCM) 10K type strain sequencing project: providing services to taxonomists for standard genome sequencing and annotation.</title>
        <authorList>
            <consortium name="The Broad Institute Genomics Platform"/>
            <consortium name="The Broad Institute Genome Sequencing Center for Infectious Disease"/>
            <person name="Wu L."/>
            <person name="Ma J."/>
        </authorList>
    </citation>
    <scope>NUCLEOTIDE SEQUENCE [LARGE SCALE GENOMIC DNA]</scope>
    <source>
        <strain evidence="2">CGMCC 1.15422</strain>
    </source>
</reference>
<dbReference type="Proteomes" id="UP000605733">
    <property type="component" value="Unassembled WGS sequence"/>
</dbReference>
<evidence type="ECO:0008006" key="3">
    <source>
        <dbReference type="Google" id="ProtNLM"/>
    </source>
</evidence>
<evidence type="ECO:0000313" key="1">
    <source>
        <dbReference type="EMBL" id="GGG30550.1"/>
    </source>
</evidence>